<dbReference type="EMBL" id="JAPWGL010000003">
    <property type="protein sequence ID" value="MCZ4224478.1"/>
    <property type="molecule type" value="Genomic_DNA"/>
</dbReference>
<sequence length="77" mass="8845">MAYNIIPIIQIKFQLVSDFIPASIFYEVANPFICISVVLFMAVIAAFILFFRKKYLTVIILGVAAFFPNQIYIHLIQ</sequence>
<proteinExistence type="predicted"/>
<evidence type="ECO:0000313" key="3">
    <source>
        <dbReference type="Proteomes" id="UP001144341"/>
    </source>
</evidence>
<keyword evidence="1" id="KW-0812">Transmembrane</keyword>
<evidence type="ECO:0000313" key="2">
    <source>
        <dbReference type="EMBL" id="MCZ4224478.1"/>
    </source>
</evidence>
<organism evidence="2 3">
    <name type="scientific">Pedobacter rhodius</name>
    <dbReference type="NCBI Taxonomy" id="3004098"/>
    <lineage>
        <taxon>Bacteria</taxon>
        <taxon>Pseudomonadati</taxon>
        <taxon>Bacteroidota</taxon>
        <taxon>Sphingobacteriia</taxon>
        <taxon>Sphingobacteriales</taxon>
        <taxon>Sphingobacteriaceae</taxon>
        <taxon>Pedobacter</taxon>
    </lineage>
</organism>
<comment type="caution">
    <text evidence="2">The sequence shown here is derived from an EMBL/GenBank/DDBJ whole genome shotgun (WGS) entry which is preliminary data.</text>
</comment>
<reference evidence="2" key="1">
    <citation type="submission" date="2022-12" db="EMBL/GenBank/DDBJ databases">
        <title>Genome sequence of SJ11.</title>
        <authorList>
            <person name="Woo H."/>
        </authorList>
    </citation>
    <scope>NUCLEOTIDE SEQUENCE</scope>
    <source>
        <strain evidence="2">SJ11</strain>
    </source>
</reference>
<evidence type="ECO:0000256" key="1">
    <source>
        <dbReference type="SAM" id="Phobius"/>
    </source>
</evidence>
<keyword evidence="1" id="KW-0472">Membrane</keyword>
<dbReference type="RefSeq" id="WP_269416244.1">
    <property type="nucleotide sequence ID" value="NZ_JAPWGL010000003.1"/>
</dbReference>
<feature type="transmembrane region" description="Helical" evidence="1">
    <location>
        <begin position="28"/>
        <end position="51"/>
    </location>
</feature>
<dbReference type="Proteomes" id="UP001144341">
    <property type="component" value="Unassembled WGS sequence"/>
</dbReference>
<accession>A0ABT4KZW8</accession>
<protein>
    <submittedName>
        <fullName evidence="2">Uncharacterized protein</fullName>
    </submittedName>
</protein>
<keyword evidence="1" id="KW-1133">Transmembrane helix</keyword>
<gene>
    <name evidence="2" type="ORF">O0931_14305</name>
</gene>
<keyword evidence="3" id="KW-1185">Reference proteome</keyword>
<feature type="transmembrane region" description="Helical" evidence="1">
    <location>
        <begin position="58"/>
        <end position="76"/>
    </location>
</feature>
<name>A0ABT4KZW8_9SPHI</name>